<dbReference type="GO" id="GO:0046677">
    <property type="term" value="P:response to antibiotic"/>
    <property type="evidence" value="ECO:0007669"/>
    <property type="project" value="UniProtKB-KW"/>
</dbReference>
<dbReference type="PANTHER" id="PTHR30561">
    <property type="entry name" value="SMR FAMILY PROTON-DEPENDENT DRUG EFFLUX TRANSPORTER SUGE"/>
    <property type="match status" value="1"/>
</dbReference>
<comment type="similarity">
    <text evidence="2">Belongs to the drug/metabolite transporter (DMT) superfamily. Small multidrug resistance (SMR) (TC 2.A.7.1) family. Mmr subfamily.</text>
</comment>
<dbReference type="Pfam" id="PF00893">
    <property type="entry name" value="Multi_Drug_Res"/>
    <property type="match status" value="1"/>
</dbReference>
<comment type="caution">
    <text evidence="14">The sequence shown here is derived from an EMBL/GenBank/DDBJ whole genome shotgun (WGS) entry which is preliminary data.</text>
</comment>
<evidence type="ECO:0000256" key="5">
    <source>
        <dbReference type="ARBA" id="ARBA00022692"/>
    </source>
</evidence>
<proteinExistence type="inferred from homology"/>
<evidence type="ECO:0000256" key="7">
    <source>
        <dbReference type="ARBA" id="ARBA00023136"/>
    </source>
</evidence>
<dbReference type="InterPro" id="IPR045324">
    <property type="entry name" value="Small_multidrug_res"/>
</dbReference>
<dbReference type="InterPro" id="IPR037185">
    <property type="entry name" value="EmrE-like"/>
</dbReference>
<feature type="transmembrane region" description="Helical" evidence="13">
    <location>
        <begin position="33"/>
        <end position="50"/>
    </location>
</feature>
<dbReference type="InterPro" id="IPR000390">
    <property type="entry name" value="Small_drug/metabolite_transptr"/>
</dbReference>
<dbReference type="Proteomes" id="UP000360750">
    <property type="component" value="Unassembled WGS sequence"/>
</dbReference>
<evidence type="ECO:0000256" key="6">
    <source>
        <dbReference type="ARBA" id="ARBA00022989"/>
    </source>
</evidence>
<feature type="region of interest" description="Disordered" evidence="12">
    <location>
        <begin position="113"/>
        <end position="134"/>
    </location>
</feature>
<keyword evidence="7 13" id="KW-0472">Membrane</keyword>
<evidence type="ECO:0000256" key="8">
    <source>
        <dbReference type="ARBA" id="ARBA00023251"/>
    </source>
</evidence>
<evidence type="ECO:0000256" key="2">
    <source>
        <dbReference type="ARBA" id="ARBA00007822"/>
    </source>
</evidence>
<name>A0ABD7UXE0_9ACTN</name>
<dbReference type="Gene3D" id="1.10.3730.20">
    <property type="match status" value="1"/>
</dbReference>
<evidence type="ECO:0000256" key="10">
    <source>
        <dbReference type="ARBA" id="ARBA00072627"/>
    </source>
</evidence>
<dbReference type="AlphaFoldDB" id="A0ABD7UXE0"/>
<keyword evidence="6 13" id="KW-1133">Transmembrane helix</keyword>
<evidence type="ECO:0000256" key="11">
    <source>
        <dbReference type="RuleBase" id="RU003942"/>
    </source>
</evidence>
<comment type="subcellular location">
    <subcellularLocation>
        <location evidence="1 11">Cell membrane</location>
        <topology evidence="1 11">Multi-pass membrane protein</topology>
    </subcellularLocation>
</comment>
<evidence type="ECO:0000256" key="1">
    <source>
        <dbReference type="ARBA" id="ARBA00004651"/>
    </source>
</evidence>
<evidence type="ECO:0000256" key="4">
    <source>
        <dbReference type="ARBA" id="ARBA00022475"/>
    </source>
</evidence>
<evidence type="ECO:0000313" key="14">
    <source>
        <dbReference type="EMBL" id="VFA81100.1"/>
    </source>
</evidence>
<dbReference type="EMBL" id="CAACYD010000003">
    <property type="protein sequence ID" value="VFA81100.1"/>
    <property type="molecule type" value="Genomic_DNA"/>
</dbReference>
<dbReference type="GO" id="GO:0022857">
    <property type="term" value="F:transmembrane transporter activity"/>
    <property type="evidence" value="ECO:0007669"/>
    <property type="project" value="UniProtKB-ARBA"/>
</dbReference>
<evidence type="ECO:0000256" key="12">
    <source>
        <dbReference type="SAM" id="MobiDB-lite"/>
    </source>
</evidence>
<protein>
    <recommendedName>
        <fullName evidence="10">Multidrug resistance protein Mmr</fullName>
    </recommendedName>
    <alternativeName>
        <fullName evidence="9">Multidrug resistance protein mmr</fullName>
    </alternativeName>
</protein>
<dbReference type="FunFam" id="1.10.3730.20:FF:000001">
    <property type="entry name" value="Quaternary ammonium compound resistance transporter SugE"/>
    <property type="match status" value="1"/>
</dbReference>
<evidence type="ECO:0000313" key="15">
    <source>
        <dbReference type="Proteomes" id="UP000360750"/>
    </source>
</evidence>
<feature type="transmembrane region" description="Helical" evidence="13">
    <location>
        <begin position="59"/>
        <end position="78"/>
    </location>
</feature>
<evidence type="ECO:0000256" key="3">
    <source>
        <dbReference type="ARBA" id="ARBA00022448"/>
    </source>
</evidence>
<keyword evidence="5 11" id="KW-0812">Transmembrane</keyword>
<keyword evidence="4" id="KW-1003">Cell membrane</keyword>
<keyword evidence="8" id="KW-0046">Antibiotic resistance</keyword>
<reference evidence="14 15" key="1">
    <citation type="submission" date="2019-02" db="EMBL/GenBank/DDBJ databases">
        <authorList>
            <consortium name="Pathogen Informatics"/>
        </authorList>
    </citation>
    <scope>NUCLEOTIDE SEQUENCE [LARGE SCALE GENOMIC DNA]</scope>
    <source>
        <strain evidence="14 15">3012STDY6756503</strain>
    </source>
</reference>
<gene>
    <name evidence="14" type="primary">sugE_1</name>
    <name evidence="14" type="ORF">NCTC8139_00184</name>
</gene>
<dbReference type="SUPFAM" id="SSF103481">
    <property type="entry name" value="Multidrug resistance efflux transporter EmrE"/>
    <property type="match status" value="1"/>
</dbReference>
<dbReference type="GO" id="GO:0005886">
    <property type="term" value="C:plasma membrane"/>
    <property type="evidence" value="ECO:0007669"/>
    <property type="project" value="UniProtKB-SubCell"/>
</dbReference>
<accession>A0ABD7UXE0</accession>
<feature type="transmembrane region" description="Helical" evidence="13">
    <location>
        <begin position="84"/>
        <end position="103"/>
    </location>
</feature>
<keyword evidence="3" id="KW-0813">Transport</keyword>
<dbReference type="PANTHER" id="PTHR30561:SF0">
    <property type="entry name" value="GUANIDINIUM EXPORTER"/>
    <property type="match status" value="1"/>
</dbReference>
<organism evidence="14 15">
    <name type="scientific">Gordonia paraffinivorans</name>
    <dbReference type="NCBI Taxonomy" id="175628"/>
    <lineage>
        <taxon>Bacteria</taxon>
        <taxon>Bacillati</taxon>
        <taxon>Actinomycetota</taxon>
        <taxon>Actinomycetes</taxon>
        <taxon>Mycobacteriales</taxon>
        <taxon>Gordoniaceae</taxon>
        <taxon>Gordonia</taxon>
    </lineage>
</organism>
<evidence type="ECO:0000256" key="9">
    <source>
        <dbReference type="ARBA" id="ARBA00071110"/>
    </source>
</evidence>
<evidence type="ECO:0000256" key="13">
    <source>
        <dbReference type="SAM" id="Phobius"/>
    </source>
</evidence>
<sequence length="134" mass="13924">MAWLVLVAAGLIEIVYMAALEKSETFTRPWPTAIFAVGVVASMAGVAYAIRSIPLGTTYAVWVGIGAVGTSLYGMLFLHEPAGWARMGCIFLILVGVVGLNLLHNASVGEAADPHPHANASASASRDLASTESP</sequence>